<gene>
    <name evidence="2" type="ORF">GCM10023205_35750</name>
</gene>
<organism evidence="2 3">
    <name type="scientific">Yinghuangia aomiensis</name>
    <dbReference type="NCBI Taxonomy" id="676205"/>
    <lineage>
        <taxon>Bacteria</taxon>
        <taxon>Bacillati</taxon>
        <taxon>Actinomycetota</taxon>
        <taxon>Actinomycetes</taxon>
        <taxon>Kitasatosporales</taxon>
        <taxon>Streptomycetaceae</taxon>
        <taxon>Yinghuangia</taxon>
    </lineage>
</organism>
<evidence type="ECO:0000313" key="3">
    <source>
        <dbReference type="Proteomes" id="UP001500466"/>
    </source>
</evidence>
<evidence type="ECO:0000256" key="1">
    <source>
        <dbReference type="SAM" id="MobiDB-lite"/>
    </source>
</evidence>
<evidence type="ECO:0000313" key="2">
    <source>
        <dbReference type="EMBL" id="GAA4967637.1"/>
    </source>
</evidence>
<keyword evidence="3" id="KW-1185">Reference proteome</keyword>
<feature type="region of interest" description="Disordered" evidence="1">
    <location>
        <begin position="1"/>
        <end position="75"/>
    </location>
</feature>
<protein>
    <submittedName>
        <fullName evidence="2">Uncharacterized protein</fullName>
    </submittedName>
</protein>
<accession>A0ABP9HCK7</accession>
<proteinExistence type="predicted"/>
<reference evidence="3" key="1">
    <citation type="journal article" date="2019" name="Int. J. Syst. Evol. Microbiol.">
        <title>The Global Catalogue of Microorganisms (GCM) 10K type strain sequencing project: providing services to taxonomists for standard genome sequencing and annotation.</title>
        <authorList>
            <consortium name="The Broad Institute Genomics Platform"/>
            <consortium name="The Broad Institute Genome Sequencing Center for Infectious Disease"/>
            <person name="Wu L."/>
            <person name="Ma J."/>
        </authorList>
    </citation>
    <scope>NUCLEOTIDE SEQUENCE [LARGE SCALE GENOMIC DNA]</scope>
    <source>
        <strain evidence="3">JCM 17986</strain>
    </source>
</reference>
<name>A0ABP9HCK7_9ACTN</name>
<dbReference type="Proteomes" id="UP001500466">
    <property type="component" value="Unassembled WGS sequence"/>
</dbReference>
<sequence>MRVLMPGPRTPNRTARRKPRSPPRSGGNADRARFRVDDDTESGAIARLTGARRTSPKQRPPARTGGRHTSNRSRSMTFVHAATKSDTNFFFASALA</sequence>
<comment type="caution">
    <text evidence="2">The sequence shown here is derived from an EMBL/GenBank/DDBJ whole genome shotgun (WGS) entry which is preliminary data.</text>
</comment>
<dbReference type="EMBL" id="BAABHS010000011">
    <property type="protein sequence ID" value="GAA4967637.1"/>
    <property type="molecule type" value="Genomic_DNA"/>
</dbReference>